<organism evidence="1 2">
    <name type="scientific">Popillia japonica</name>
    <name type="common">Japanese beetle</name>
    <dbReference type="NCBI Taxonomy" id="7064"/>
    <lineage>
        <taxon>Eukaryota</taxon>
        <taxon>Metazoa</taxon>
        <taxon>Ecdysozoa</taxon>
        <taxon>Arthropoda</taxon>
        <taxon>Hexapoda</taxon>
        <taxon>Insecta</taxon>
        <taxon>Pterygota</taxon>
        <taxon>Neoptera</taxon>
        <taxon>Endopterygota</taxon>
        <taxon>Coleoptera</taxon>
        <taxon>Polyphaga</taxon>
        <taxon>Scarabaeiformia</taxon>
        <taxon>Scarabaeidae</taxon>
        <taxon>Rutelinae</taxon>
        <taxon>Popillia</taxon>
    </lineage>
</organism>
<accession>A0AAW1MGR9</accession>
<protein>
    <submittedName>
        <fullName evidence="1">Uncharacterized protein</fullName>
    </submittedName>
</protein>
<gene>
    <name evidence="1" type="ORF">QE152_g6830</name>
</gene>
<comment type="caution">
    <text evidence="1">The sequence shown here is derived from an EMBL/GenBank/DDBJ whole genome shotgun (WGS) entry which is preliminary data.</text>
</comment>
<sequence>MVQIKNIKDGGVIIKCRNKEDSSKIKDAAEKKLKKKYDIKVPRLLNPCIKILDIEENMEENELIACIKKQNPFIQHENFTITVKALKKMKTKSMSIIEVDPVTYTKIISEGKLSIGWNICRVFEYVNVFHHETDACASDSWKCINCLDANQDLKLDFALNHSPFDISCPCLKRKIELQKRKINYDISCPCLKRKIELQKRKINYKIDFA</sequence>
<keyword evidence="2" id="KW-1185">Reference proteome</keyword>
<proteinExistence type="predicted"/>
<dbReference type="Proteomes" id="UP001458880">
    <property type="component" value="Unassembled WGS sequence"/>
</dbReference>
<evidence type="ECO:0000313" key="1">
    <source>
        <dbReference type="EMBL" id="KAK9745555.1"/>
    </source>
</evidence>
<dbReference type="EMBL" id="JASPKY010000047">
    <property type="protein sequence ID" value="KAK9745555.1"/>
    <property type="molecule type" value="Genomic_DNA"/>
</dbReference>
<name>A0AAW1MGR9_POPJA</name>
<evidence type="ECO:0000313" key="2">
    <source>
        <dbReference type="Proteomes" id="UP001458880"/>
    </source>
</evidence>
<dbReference type="AlphaFoldDB" id="A0AAW1MGR9"/>
<reference evidence="1 2" key="1">
    <citation type="journal article" date="2024" name="BMC Genomics">
        <title>De novo assembly and annotation of Popillia japonica's genome with initial clues to its potential as an invasive pest.</title>
        <authorList>
            <person name="Cucini C."/>
            <person name="Boschi S."/>
            <person name="Funari R."/>
            <person name="Cardaioli E."/>
            <person name="Iannotti N."/>
            <person name="Marturano G."/>
            <person name="Paoli F."/>
            <person name="Bruttini M."/>
            <person name="Carapelli A."/>
            <person name="Frati F."/>
            <person name="Nardi F."/>
        </authorList>
    </citation>
    <scope>NUCLEOTIDE SEQUENCE [LARGE SCALE GENOMIC DNA]</scope>
    <source>
        <strain evidence="1">DMR45628</strain>
    </source>
</reference>